<proteinExistence type="inferred from homology"/>
<dbReference type="FunFam" id="3.40.50.300:FF:000016">
    <property type="entry name" value="Oligopeptide ABC transporter ATP-binding component"/>
    <property type="match status" value="1"/>
</dbReference>
<comment type="similarity">
    <text evidence="2">Belongs to the ABC transporter superfamily.</text>
</comment>
<dbReference type="GO" id="GO:0016887">
    <property type="term" value="F:ATP hydrolysis activity"/>
    <property type="evidence" value="ECO:0007669"/>
    <property type="project" value="InterPro"/>
</dbReference>
<evidence type="ECO:0000313" key="7">
    <source>
        <dbReference type="EMBL" id="TCK28031.1"/>
    </source>
</evidence>
<dbReference type="PROSITE" id="PS00211">
    <property type="entry name" value="ABC_TRANSPORTER_1"/>
    <property type="match status" value="1"/>
</dbReference>
<evidence type="ECO:0000256" key="2">
    <source>
        <dbReference type="ARBA" id="ARBA00005417"/>
    </source>
</evidence>
<keyword evidence="5 7" id="KW-0067">ATP-binding</keyword>
<name>A0A4R1I262_ANCAQ</name>
<evidence type="ECO:0000256" key="4">
    <source>
        <dbReference type="ARBA" id="ARBA00022741"/>
    </source>
</evidence>
<dbReference type="SMART" id="SM00382">
    <property type="entry name" value="AAA"/>
    <property type="match status" value="1"/>
</dbReference>
<sequence>MNARATTPIVSIDDVGVHFPVSRGRTLKAVDGVSLDVMPRETFGIIGESGSGKTTLGRAVVCLEKPSAGRILHAGIDPYGLSSRELRRHRRGYQVIFQDPNAALDPRMTILKSIREPMDVAGELTVPERHNRAIEMMERVGLSPDFASRYPHELSGGQKQRVCIARVLTLRPELIVCDEAVSALDVSIQADILNLFAELQAEFGLTYIFITHNLGVVAHVSDRIAVMYLGRIVEIGRAEDVVGTPGHPYTEALLSAEPVALPAHLRGQNRVMLQGELPSPIAPPSGCRFRTRCRFVQPICAQTEPPWRETTPGHASACHFAGELPMMSGAELHPLKAGQPGRTVETGL</sequence>
<dbReference type="GO" id="GO:0015833">
    <property type="term" value="P:peptide transport"/>
    <property type="evidence" value="ECO:0007669"/>
    <property type="project" value="InterPro"/>
</dbReference>
<evidence type="ECO:0000259" key="6">
    <source>
        <dbReference type="PROSITE" id="PS50893"/>
    </source>
</evidence>
<dbReference type="EMBL" id="SMFY01000002">
    <property type="protein sequence ID" value="TCK28031.1"/>
    <property type="molecule type" value="Genomic_DNA"/>
</dbReference>
<accession>A0A4R1I262</accession>
<evidence type="ECO:0000313" key="8">
    <source>
        <dbReference type="Proteomes" id="UP000295030"/>
    </source>
</evidence>
<comment type="subcellular location">
    <subcellularLocation>
        <location evidence="1">Cell inner membrane</location>
        <topology evidence="1">Peripheral membrane protein</topology>
    </subcellularLocation>
</comment>
<dbReference type="Gene3D" id="3.40.50.300">
    <property type="entry name" value="P-loop containing nucleotide triphosphate hydrolases"/>
    <property type="match status" value="1"/>
</dbReference>
<dbReference type="PANTHER" id="PTHR43776:SF7">
    <property type="entry name" value="D,D-DIPEPTIDE TRANSPORT ATP-BINDING PROTEIN DDPF-RELATED"/>
    <property type="match status" value="1"/>
</dbReference>
<dbReference type="PROSITE" id="PS50893">
    <property type="entry name" value="ABC_TRANSPORTER_2"/>
    <property type="match status" value="1"/>
</dbReference>
<feature type="domain" description="ABC transporter" evidence="6">
    <location>
        <begin position="10"/>
        <end position="254"/>
    </location>
</feature>
<dbReference type="CDD" id="cd03257">
    <property type="entry name" value="ABC_NikE_OppD_transporters"/>
    <property type="match status" value="1"/>
</dbReference>
<evidence type="ECO:0000256" key="1">
    <source>
        <dbReference type="ARBA" id="ARBA00004417"/>
    </source>
</evidence>
<dbReference type="PANTHER" id="PTHR43776">
    <property type="entry name" value="TRANSPORT ATP-BINDING PROTEIN"/>
    <property type="match status" value="1"/>
</dbReference>
<comment type="caution">
    <text evidence="7">The sequence shown here is derived from an EMBL/GenBank/DDBJ whole genome shotgun (WGS) entry which is preliminary data.</text>
</comment>
<dbReference type="Pfam" id="PF00005">
    <property type="entry name" value="ABC_tran"/>
    <property type="match status" value="1"/>
</dbReference>
<keyword evidence="3" id="KW-0813">Transport</keyword>
<dbReference type="RefSeq" id="WP_131835223.1">
    <property type="nucleotide sequence ID" value="NZ_SMFY01000002.1"/>
</dbReference>
<dbReference type="OrthoDB" id="9815712at2"/>
<dbReference type="InterPro" id="IPR017871">
    <property type="entry name" value="ABC_transporter-like_CS"/>
</dbReference>
<protein>
    <submittedName>
        <fullName evidence="7">Peptide/nickel transport system ATP-binding protein/oligopeptide transport system ATP-binding protein</fullName>
    </submittedName>
</protein>
<dbReference type="NCBIfam" id="TIGR01727">
    <property type="entry name" value="oligo_HPY"/>
    <property type="match status" value="1"/>
</dbReference>
<dbReference type="InterPro" id="IPR050319">
    <property type="entry name" value="ABC_transp_ATP-bind"/>
</dbReference>
<keyword evidence="8" id="KW-1185">Reference proteome</keyword>
<evidence type="ECO:0000256" key="3">
    <source>
        <dbReference type="ARBA" id="ARBA00022448"/>
    </source>
</evidence>
<dbReference type="InterPro" id="IPR013563">
    <property type="entry name" value="Oligopep_ABC_C"/>
</dbReference>
<dbReference type="GO" id="GO:0005524">
    <property type="term" value="F:ATP binding"/>
    <property type="evidence" value="ECO:0007669"/>
    <property type="project" value="UniProtKB-KW"/>
</dbReference>
<dbReference type="InterPro" id="IPR027417">
    <property type="entry name" value="P-loop_NTPase"/>
</dbReference>
<reference evidence="7 8" key="1">
    <citation type="submission" date="2019-03" db="EMBL/GenBank/DDBJ databases">
        <title>Genomic Encyclopedia of Type Strains, Phase IV (KMG-IV): sequencing the most valuable type-strain genomes for metagenomic binning, comparative biology and taxonomic classification.</title>
        <authorList>
            <person name="Goeker M."/>
        </authorList>
    </citation>
    <scope>NUCLEOTIDE SEQUENCE [LARGE SCALE GENOMIC DNA]</scope>
    <source>
        <strain evidence="7 8">DSM 101</strain>
    </source>
</reference>
<dbReference type="Proteomes" id="UP000295030">
    <property type="component" value="Unassembled WGS sequence"/>
</dbReference>
<keyword evidence="4" id="KW-0547">Nucleotide-binding</keyword>
<dbReference type="AlphaFoldDB" id="A0A4R1I262"/>
<gene>
    <name evidence="7" type="ORF">EV667_2027</name>
</gene>
<dbReference type="GO" id="GO:0005886">
    <property type="term" value="C:plasma membrane"/>
    <property type="evidence" value="ECO:0007669"/>
    <property type="project" value="UniProtKB-SubCell"/>
</dbReference>
<organism evidence="7 8">
    <name type="scientific">Ancylobacter aquaticus</name>
    <dbReference type="NCBI Taxonomy" id="100"/>
    <lineage>
        <taxon>Bacteria</taxon>
        <taxon>Pseudomonadati</taxon>
        <taxon>Pseudomonadota</taxon>
        <taxon>Alphaproteobacteria</taxon>
        <taxon>Hyphomicrobiales</taxon>
        <taxon>Xanthobacteraceae</taxon>
        <taxon>Ancylobacter</taxon>
    </lineage>
</organism>
<dbReference type="GO" id="GO:0055085">
    <property type="term" value="P:transmembrane transport"/>
    <property type="evidence" value="ECO:0007669"/>
    <property type="project" value="UniProtKB-ARBA"/>
</dbReference>
<dbReference type="InterPro" id="IPR003439">
    <property type="entry name" value="ABC_transporter-like_ATP-bd"/>
</dbReference>
<dbReference type="Pfam" id="PF08352">
    <property type="entry name" value="oligo_HPY"/>
    <property type="match status" value="1"/>
</dbReference>
<evidence type="ECO:0000256" key="5">
    <source>
        <dbReference type="ARBA" id="ARBA00022840"/>
    </source>
</evidence>
<dbReference type="InterPro" id="IPR003593">
    <property type="entry name" value="AAA+_ATPase"/>
</dbReference>
<dbReference type="SUPFAM" id="SSF52540">
    <property type="entry name" value="P-loop containing nucleoside triphosphate hydrolases"/>
    <property type="match status" value="1"/>
</dbReference>